<evidence type="ECO:0000313" key="2">
    <source>
        <dbReference type="Proteomes" id="UP001152795"/>
    </source>
</evidence>
<sequence>MTAAGEHFEEKFKARNDCLKTICFGAVLITKAEVIPRNPQIMLHQLEQPDDDLGDALTPREKPNNNSSTVKGVAKPSYIIRLK</sequence>
<organism evidence="1 2">
    <name type="scientific">Paramuricea clavata</name>
    <name type="common">Red gorgonian</name>
    <name type="synonym">Violescent sea-whip</name>
    <dbReference type="NCBI Taxonomy" id="317549"/>
    <lineage>
        <taxon>Eukaryota</taxon>
        <taxon>Metazoa</taxon>
        <taxon>Cnidaria</taxon>
        <taxon>Anthozoa</taxon>
        <taxon>Octocorallia</taxon>
        <taxon>Malacalcyonacea</taxon>
        <taxon>Plexauridae</taxon>
        <taxon>Paramuricea</taxon>
    </lineage>
</organism>
<name>A0A7D9L283_PARCT</name>
<dbReference type="EMBL" id="CACRXK020012755">
    <property type="protein sequence ID" value="CAB4023931.1"/>
    <property type="molecule type" value="Genomic_DNA"/>
</dbReference>
<evidence type="ECO:0000313" key="1">
    <source>
        <dbReference type="EMBL" id="CAB4023931.1"/>
    </source>
</evidence>
<reference evidence="1" key="1">
    <citation type="submission" date="2020-04" db="EMBL/GenBank/DDBJ databases">
        <authorList>
            <person name="Alioto T."/>
            <person name="Alioto T."/>
            <person name="Gomez Garrido J."/>
        </authorList>
    </citation>
    <scope>NUCLEOTIDE SEQUENCE</scope>
    <source>
        <strain evidence="1">A484AB</strain>
    </source>
</reference>
<protein>
    <submittedName>
        <fullName evidence="1">Uncharacterized protein</fullName>
    </submittedName>
</protein>
<comment type="caution">
    <text evidence="1">The sequence shown here is derived from an EMBL/GenBank/DDBJ whole genome shotgun (WGS) entry which is preliminary data.</text>
</comment>
<keyword evidence="2" id="KW-1185">Reference proteome</keyword>
<proteinExistence type="predicted"/>
<accession>A0A7D9L283</accession>
<dbReference type="Proteomes" id="UP001152795">
    <property type="component" value="Unassembled WGS sequence"/>
</dbReference>
<gene>
    <name evidence="1" type="ORF">PACLA_8A047084</name>
</gene>
<dbReference type="AlphaFoldDB" id="A0A7D9L283"/>